<keyword evidence="1" id="KW-0812">Transmembrane</keyword>
<dbReference type="EMBL" id="CAJVPQ010002776">
    <property type="protein sequence ID" value="CAG8608202.1"/>
    <property type="molecule type" value="Genomic_DNA"/>
</dbReference>
<comment type="caution">
    <text evidence="2">The sequence shown here is derived from an EMBL/GenBank/DDBJ whole genome shotgun (WGS) entry which is preliminary data.</text>
</comment>
<evidence type="ECO:0000256" key="1">
    <source>
        <dbReference type="SAM" id="Phobius"/>
    </source>
</evidence>
<dbReference type="OrthoDB" id="2347594at2759"/>
<feature type="transmembrane region" description="Helical" evidence="1">
    <location>
        <begin position="176"/>
        <end position="195"/>
    </location>
</feature>
<accession>A0A9N9CNE9</accession>
<organism evidence="2 3">
    <name type="scientific">Funneliformis caledonium</name>
    <dbReference type="NCBI Taxonomy" id="1117310"/>
    <lineage>
        <taxon>Eukaryota</taxon>
        <taxon>Fungi</taxon>
        <taxon>Fungi incertae sedis</taxon>
        <taxon>Mucoromycota</taxon>
        <taxon>Glomeromycotina</taxon>
        <taxon>Glomeromycetes</taxon>
        <taxon>Glomerales</taxon>
        <taxon>Glomeraceae</taxon>
        <taxon>Funneliformis</taxon>
    </lineage>
</organism>
<keyword evidence="1" id="KW-0472">Membrane</keyword>
<proteinExistence type="predicted"/>
<keyword evidence="3" id="KW-1185">Reference proteome</keyword>
<sequence>ELEPKPKSKLTDQEPEFTGSIRLNIKGTNHFKNLNDVEKENFIEQMRIDIAKSIPVDGQRITYLKYFVGYKVNAFKINHPNENNFNKKSSKEVFVDFVKLLEVNDFMTALDIYNSTQFIDKKFGFEPTSNRWEEIKTIVQNYFDPITIGLIISLAFLLINLYFFGRYKNRMGCNTIVFKAALIILDIVNDISFIVTNEEYLQNIVFIICPILINTCLAFYIFIFETRKNPKFADWFRENSKLAAIITLFSSGNIELLHLLDSNYAGYKLFSAPFSSKAIRWIFWGGFSNIFIEDLPQLIIQIIYVVSPNTGYNIFALSALITGSVILLIDVIGFIYDFLAKKQSIYINKVSRVE</sequence>
<feature type="transmembrane region" description="Helical" evidence="1">
    <location>
        <begin position="201"/>
        <end position="222"/>
    </location>
</feature>
<keyword evidence="1" id="KW-1133">Transmembrane helix</keyword>
<evidence type="ECO:0000313" key="3">
    <source>
        <dbReference type="Proteomes" id="UP000789570"/>
    </source>
</evidence>
<feature type="transmembrane region" description="Helical" evidence="1">
    <location>
        <begin position="146"/>
        <end position="164"/>
    </location>
</feature>
<dbReference type="Proteomes" id="UP000789570">
    <property type="component" value="Unassembled WGS sequence"/>
</dbReference>
<reference evidence="2" key="1">
    <citation type="submission" date="2021-06" db="EMBL/GenBank/DDBJ databases">
        <authorList>
            <person name="Kallberg Y."/>
            <person name="Tangrot J."/>
            <person name="Rosling A."/>
        </authorList>
    </citation>
    <scope>NUCLEOTIDE SEQUENCE</scope>
    <source>
        <strain evidence="2">UK204</strain>
    </source>
</reference>
<gene>
    <name evidence="2" type="ORF">FCALED_LOCUS8934</name>
</gene>
<dbReference type="AlphaFoldDB" id="A0A9N9CNE9"/>
<protein>
    <submittedName>
        <fullName evidence="2">12217_t:CDS:1</fullName>
    </submittedName>
</protein>
<name>A0A9N9CNE9_9GLOM</name>
<evidence type="ECO:0000313" key="2">
    <source>
        <dbReference type="EMBL" id="CAG8608202.1"/>
    </source>
</evidence>
<feature type="transmembrane region" description="Helical" evidence="1">
    <location>
        <begin position="314"/>
        <end position="339"/>
    </location>
</feature>
<feature type="non-terminal residue" evidence="2">
    <location>
        <position position="1"/>
    </location>
</feature>